<keyword evidence="5" id="KW-0732">Signal</keyword>
<evidence type="ECO:0000256" key="1">
    <source>
        <dbReference type="ARBA" id="ARBA00022723"/>
    </source>
</evidence>
<feature type="signal peptide" evidence="5">
    <location>
        <begin position="1"/>
        <end position="21"/>
    </location>
</feature>
<dbReference type="RefSeq" id="WP_007418200.1">
    <property type="nucleotide sequence ID" value="NZ_ABOX02000058.1"/>
</dbReference>
<accession>B9XQW5</accession>
<dbReference type="OrthoDB" id="182662at2"/>
<dbReference type="PANTHER" id="PTHR35889">
    <property type="entry name" value="CYCLOINULO-OLIGOSACCHARIDE FRUCTANOTRANSFERASE-RELATED"/>
    <property type="match status" value="1"/>
</dbReference>
<dbReference type="PROSITE" id="PS51007">
    <property type="entry name" value="CYTC"/>
    <property type="match status" value="1"/>
</dbReference>
<dbReference type="InterPro" id="IPR009056">
    <property type="entry name" value="Cyt_c-like_dom"/>
</dbReference>
<dbReference type="Proteomes" id="UP000003688">
    <property type="component" value="Unassembled WGS sequence"/>
</dbReference>
<dbReference type="GO" id="GO:0020037">
    <property type="term" value="F:heme binding"/>
    <property type="evidence" value="ECO:0007669"/>
    <property type="project" value="InterPro"/>
</dbReference>
<evidence type="ECO:0000313" key="8">
    <source>
        <dbReference type="Proteomes" id="UP000003688"/>
    </source>
</evidence>
<dbReference type="EMBL" id="ABOX02000058">
    <property type="protein sequence ID" value="EEF57742.1"/>
    <property type="molecule type" value="Genomic_DNA"/>
</dbReference>
<evidence type="ECO:0000256" key="2">
    <source>
        <dbReference type="ARBA" id="ARBA00023004"/>
    </source>
</evidence>
<protein>
    <submittedName>
        <fullName evidence="7">Planctomycete cytochrome C</fullName>
    </submittedName>
</protein>
<evidence type="ECO:0000256" key="5">
    <source>
        <dbReference type="SAM" id="SignalP"/>
    </source>
</evidence>
<reference evidence="7 8" key="1">
    <citation type="journal article" date="2011" name="J. Bacteriol.">
        <title>Genome sequence of 'Pedosphaera parvula' Ellin514, an aerobic Verrucomicrobial isolate from pasture soil.</title>
        <authorList>
            <person name="Kant R."/>
            <person name="van Passel M.W."/>
            <person name="Sangwan P."/>
            <person name="Palva A."/>
            <person name="Lucas S."/>
            <person name="Copeland A."/>
            <person name="Lapidus A."/>
            <person name="Glavina Del Rio T."/>
            <person name="Dalin E."/>
            <person name="Tice H."/>
            <person name="Bruce D."/>
            <person name="Goodwin L."/>
            <person name="Pitluck S."/>
            <person name="Chertkov O."/>
            <person name="Larimer F.W."/>
            <person name="Land M.L."/>
            <person name="Hauser L."/>
            <person name="Brettin T.S."/>
            <person name="Detter J.C."/>
            <person name="Han S."/>
            <person name="de Vos W.M."/>
            <person name="Janssen P.H."/>
            <person name="Smidt H."/>
        </authorList>
    </citation>
    <scope>NUCLEOTIDE SEQUENCE [LARGE SCALE GENOMIC DNA]</scope>
    <source>
        <strain evidence="7 8">Ellin514</strain>
    </source>
</reference>
<evidence type="ECO:0000256" key="3">
    <source>
        <dbReference type="PROSITE-ProRule" id="PRU00433"/>
    </source>
</evidence>
<evidence type="ECO:0000313" key="7">
    <source>
        <dbReference type="EMBL" id="EEF57742.1"/>
    </source>
</evidence>
<dbReference type="STRING" id="320771.Cflav_PD0624"/>
<keyword evidence="3" id="KW-0349">Heme</keyword>
<evidence type="ECO:0000259" key="6">
    <source>
        <dbReference type="PROSITE" id="PS51007"/>
    </source>
</evidence>
<comment type="caution">
    <text evidence="7">The sequence shown here is derived from an EMBL/GenBank/DDBJ whole genome shotgun (WGS) entry which is preliminary data.</text>
</comment>
<keyword evidence="1 3" id="KW-0479">Metal-binding</keyword>
<sequence precursor="true">MKLTKHVLTAGMAIVSLSALAAEPDLSKLPPASSQKDVTYAKDIQSIFKGSCLGCHGEERHKADLRLDSLEGVLKGSKDGQVVVPGKSEKSDLVIAIARLDPDTAMPPMRKPGGRGPGGPPPGSEKRAEHGSTNGPAGGPPQGGPGGGNRPMPKPLTAEQVGLVRAWIDQGAK</sequence>
<keyword evidence="8" id="KW-1185">Reference proteome</keyword>
<dbReference type="GO" id="GO:0046872">
    <property type="term" value="F:metal ion binding"/>
    <property type="evidence" value="ECO:0007669"/>
    <property type="project" value="UniProtKB-KW"/>
</dbReference>
<organism evidence="7 8">
    <name type="scientific">Pedosphaera parvula (strain Ellin514)</name>
    <dbReference type="NCBI Taxonomy" id="320771"/>
    <lineage>
        <taxon>Bacteria</taxon>
        <taxon>Pseudomonadati</taxon>
        <taxon>Verrucomicrobiota</taxon>
        <taxon>Pedosphaerae</taxon>
        <taxon>Pedosphaerales</taxon>
        <taxon>Pedosphaeraceae</taxon>
        <taxon>Pedosphaera</taxon>
    </lineage>
</organism>
<gene>
    <name evidence="7" type="ORF">Cflav_PD0624</name>
</gene>
<name>B9XQW5_PEDPL</name>
<evidence type="ECO:0000256" key="4">
    <source>
        <dbReference type="SAM" id="MobiDB-lite"/>
    </source>
</evidence>
<feature type="domain" description="Cytochrome c" evidence="6">
    <location>
        <begin position="39"/>
        <end position="172"/>
    </location>
</feature>
<dbReference type="InterPro" id="IPR011429">
    <property type="entry name" value="Cyt_c_Planctomycete-type"/>
</dbReference>
<dbReference type="GO" id="GO:0009055">
    <property type="term" value="F:electron transfer activity"/>
    <property type="evidence" value="ECO:0007669"/>
    <property type="project" value="InterPro"/>
</dbReference>
<dbReference type="Pfam" id="PF07635">
    <property type="entry name" value="PSCyt1"/>
    <property type="match status" value="1"/>
</dbReference>
<dbReference type="AlphaFoldDB" id="B9XQW5"/>
<feature type="region of interest" description="Disordered" evidence="4">
    <location>
        <begin position="98"/>
        <end position="173"/>
    </location>
</feature>
<proteinExistence type="predicted"/>
<keyword evidence="2 3" id="KW-0408">Iron</keyword>
<dbReference type="PANTHER" id="PTHR35889:SF3">
    <property type="entry name" value="F-BOX DOMAIN-CONTAINING PROTEIN"/>
    <property type="match status" value="1"/>
</dbReference>
<feature type="chain" id="PRO_5002895077" evidence="5">
    <location>
        <begin position="22"/>
        <end position="173"/>
    </location>
</feature>